<dbReference type="InterPro" id="IPR041698">
    <property type="entry name" value="Methyltransf_25"/>
</dbReference>
<keyword evidence="3" id="KW-0949">S-adenosyl-L-methionine</keyword>
<protein>
    <submittedName>
        <fullName evidence="6">SAM-dependent methyltransferase</fullName>
    </submittedName>
</protein>
<evidence type="ECO:0000313" key="7">
    <source>
        <dbReference type="Proteomes" id="UP000218151"/>
    </source>
</evidence>
<organism evidence="6 7">
    <name type="scientific">Sphingomonas lenta</name>
    <dbReference type="NCBI Taxonomy" id="1141887"/>
    <lineage>
        <taxon>Bacteria</taxon>
        <taxon>Pseudomonadati</taxon>
        <taxon>Pseudomonadota</taxon>
        <taxon>Alphaproteobacteria</taxon>
        <taxon>Sphingomonadales</taxon>
        <taxon>Sphingomonadaceae</taxon>
        <taxon>Sphingomonas</taxon>
    </lineage>
</organism>
<name>A0A2A2SBT8_9SPHN</name>
<dbReference type="RefSeq" id="WP_095999464.1">
    <property type="nucleotide sequence ID" value="NZ_NSLI01000005.1"/>
</dbReference>
<proteinExistence type="predicted"/>
<evidence type="ECO:0000256" key="3">
    <source>
        <dbReference type="ARBA" id="ARBA00022691"/>
    </source>
</evidence>
<sequence length="181" mass="19930">MKLRAALAALALLAPAPALAQAQSAPTLREPDVIYVPTPQEVVDAMLKMARVRKGDVLYDLGSGDGRIPVTAAKQFGIRATGIDINPQRIAEANANAKAAGVTNLVTFRNEDLFQADIRPATVVTLYLLDSLNEKLRPKLLRDLKPGTRIVSHAFRMGDWEPEQTQEIDGRMIYMWTVPKR</sequence>
<dbReference type="InterPro" id="IPR026170">
    <property type="entry name" value="FAM173A/B"/>
</dbReference>
<evidence type="ECO:0000313" key="6">
    <source>
        <dbReference type="EMBL" id="PAX06719.1"/>
    </source>
</evidence>
<dbReference type="Pfam" id="PF13649">
    <property type="entry name" value="Methyltransf_25"/>
    <property type="match status" value="1"/>
</dbReference>
<accession>A0A2A2SBT8</accession>
<dbReference type="CDD" id="cd02440">
    <property type="entry name" value="AdoMet_MTases"/>
    <property type="match status" value="1"/>
</dbReference>
<gene>
    <name evidence="6" type="ORF">CKY28_16460</name>
</gene>
<keyword evidence="1 6" id="KW-0489">Methyltransferase</keyword>
<dbReference type="SUPFAM" id="SSF53335">
    <property type="entry name" value="S-adenosyl-L-methionine-dependent methyltransferases"/>
    <property type="match status" value="1"/>
</dbReference>
<feature type="chain" id="PRO_5012562053" evidence="4">
    <location>
        <begin position="21"/>
        <end position="181"/>
    </location>
</feature>
<keyword evidence="4" id="KW-0732">Signal</keyword>
<dbReference type="Gene3D" id="3.40.50.150">
    <property type="entry name" value="Vaccinia Virus protein VP39"/>
    <property type="match status" value="1"/>
</dbReference>
<comment type="caution">
    <text evidence="6">The sequence shown here is derived from an EMBL/GenBank/DDBJ whole genome shotgun (WGS) entry which is preliminary data.</text>
</comment>
<keyword evidence="7" id="KW-1185">Reference proteome</keyword>
<dbReference type="AlphaFoldDB" id="A0A2A2SBT8"/>
<feature type="signal peptide" evidence="4">
    <location>
        <begin position="1"/>
        <end position="20"/>
    </location>
</feature>
<evidence type="ECO:0000259" key="5">
    <source>
        <dbReference type="Pfam" id="PF13649"/>
    </source>
</evidence>
<dbReference type="InterPro" id="IPR029063">
    <property type="entry name" value="SAM-dependent_MTases_sf"/>
</dbReference>
<dbReference type="GO" id="GO:0032259">
    <property type="term" value="P:methylation"/>
    <property type="evidence" value="ECO:0007669"/>
    <property type="project" value="UniProtKB-KW"/>
</dbReference>
<dbReference type="OrthoDB" id="281208at2"/>
<evidence type="ECO:0000256" key="2">
    <source>
        <dbReference type="ARBA" id="ARBA00022679"/>
    </source>
</evidence>
<dbReference type="Proteomes" id="UP000218151">
    <property type="component" value="Unassembled WGS sequence"/>
</dbReference>
<dbReference type="PANTHER" id="PTHR13610:SF11">
    <property type="entry name" value="METHYLTRANSFERASE DOMAIN-CONTAINING PROTEIN"/>
    <property type="match status" value="1"/>
</dbReference>
<feature type="domain" description="Methyltransferase" evidence="5">
    <location>
        <begin position="60"/>
        <end position="143"/>
    </location>
</feature>
<dbReference type="GO" id="GO:0016279">
    <property type="term" value="F:protein-lysine N-methyltransferase activity"/>
    <property type="evidence" value="ECO:0007669"/>
    <property type="project" value="InterPro"/>
</dbReference>
<dbReference type="EMBL" id="NSLI01000005">
    <property type="protein sequence ID" value="PAX06719.1"/>
    <property type="molecule type" value="Genomic_DNA"/>
</dbReference>
<evidence type="ECO:0000256" key="4">
    <source>
        <dbReference type="SAM" id="SignalP"/>
    </source>
</evidence>
<evidence type="ECO:0000256" key="1">
    <source>
        <dbReference type="ARBA" id="ARBA00022603"/>
    </source>
</evidence>
<keyword evidence="2 6" id="KW-0808">Transferase</keyword>
<reference evidence="7" key="1">
    <citation type="submission" date="2017-09" db="EMBL/GenBank/DDBJ databases">
        <authorList>
            <person name="Feng G."/>
            <person name="Zhu H."/>
        </authorList>
    </citation>
    <scope>NUCLEOTIDE SEQUENCE [LARGE SCALE GENOMIC DNA]</scope>
    <source>
        <strain evidence="7">1PNM-20</strain>
    </source>
</reference>
<dbReference type="PANTHER" id="PTHR13610">
    <property type="entry name" value="METHYLTRANSFERASE DOMAIN-CONTAINING PROTEIN"/>
    <property type="match status" value="1"/>
</dbReference>